<feature type="domain" description="Nose resistant-to-fluoxetine protein N-terminal" evidence="1">
    <location>
        <begin position="42"/>
        <end position="99"/>
    </location>
</feature>
<evidence type="ECO:0000259" key="1">
    <source>
        <dbReference type="Pfam" id="PF20146"/>
    </source>
</evidence>
<protein>
    <recommendedName>
        <fullName evidence="1">Nose resistant-to-fluoxetine protein N-terminal domain-containing protein</fullName>
    </recommendedName>
</protein>
<dbReference type="InterPro" id="IPR006621">
    <property type="entry name" value="Nose-resist-to-fluoxetine_N"/>
</dbReference>
<dbReference type="EMBL" id="JAJSOF020000013">
    <property type="protein sequence ID" value="KAJ4443411.1"/>
    <property type="molecule type" value="Genomic_DNA"/>
</dbReference>
<accession>A0ABQ8TA37</accession>
<sequence length="148" mass="16328">MSPGSNTESYPAFAHIGLRENPGKTSTRNIQPLPTTGLSAVCQNHILNAGKEAVRGSEWALQMLDATSKVSSGLLQGNIFEFGNFDECLEVDVHEEWGSFLDFRGGDRNGSPEFSADYKRCLSLKTRVMQGVTVTWLAVFQIRPMLVF</sequence>
<dbReference type="Pfam" id="PF20146">
    <property type="entry name" value="NRF"/>
    <property type="match status" value="1"/>
</dbReference>
<reference evidence="2 3" key="1">
    <citation type="journal article" date="2022" name="Allergy">
        <title>Genome assembly and annotation of Periplaneta americana reveal a comprehensive cockroach allergen profile.</title>
        <authorList>
            <person name="Wang L."/>
            <person name="Xiong Q."/>
            <person name="Saelim N."/>
            <person name="Wang L."/>
            <person name="Nong W."/>
            <person name="Wan A.T."/>
            <person name="Shi M."/>
            <person name="Liu X."/>
            <person name="Cao Q."/>
            <person name="Hui J.H.L."/>
            <person name="Sookrung N."/>
            <person name="Leung T.F."/>
            <person name="Tungtrongchitr A."/>
            <person name="Tsui S.K.W."/>
        </authorList>
    </citation>
    <scope>NUCLEOTIDE SEQUENCE [LARGE SCALE GENOMIC DNA]</scope>
    <source>
        <strain evidence="2">PWHHKU_190912</strain>
    </source>
</reference>
<comment type="caution">
    <text evidence="2">The sequence shown here is derived from an EMBL/GenBank/DDBJ whole genome shotgun (WGS) entry which is preliminary data.</text>
</comment>
<keyword evidence="3" id="KW-1185">Reference proteome</keyword>
<organism evidence="2 3">
    <name type="scientific">Periplaneta americana</name>
    <name type="common">American cockroach</name>
    <name type="synonym">Blatta americana</name>
    <dbReference type="NCBI Taxonomy" id="6978"/>
    <lineage>
        <taxon>Eukaryota</taxon>
        <taxon>Metazoa</taxon>
        <taxon>Ecdysozoa</taxon>
        <taxon>Arthropoda</taxon>
        <taxon>Hexapoda</taxon>
        <taxon>Insecta</taxon>
        <taxon>Pterygota</taxon>
        <taxon>Neoptera</taxon>
        <taxon>Polyneoptera</taxon>
        <taxon>Dictyoptera</taxon>
        <taxon>Blattodea</taxon>
        <taxon>Blattoidea</taxon>
        <taxon>Blattidae</taxon>
        <taxon>Blattinae</taxon>
        <taxon>Periplaneta</taxon>
    </lineage>
</organism>
<proteinExistence type="predicted"/>
<evidence type="ECO:0000313" key="2">
    <source>
        <dbReference type="EMBL" id="KAJ4443411.1"/>
    </source>
</evidence>
<name>A0ABQ8TA37_PERAM</name>
<dbReference type="Proteomes" id="UP001148838">
    <property type="component" value="Unassembled WGS sequence"/>
</dbReference>
<evidence type="ECO:0000313" key="3">
    <source>
        <dbReference type="Proteomes" id="UP001148838"/>
    </source>
</evidence>
<gene>
    <name evidence="2" type="ORF">ANN_05079</name>
</gene>